<dbReference type="AlphaFoldDB" id="A0A0A8ZRS1"/>
<proteinExistence type="predicted"/>
<reference evidence="1" key="1">
    <citation type="submission" date="2014-09" db="EMBL/GenBank/DDBJ databases">
        <authorList>
            <person name="Magalhaes I.L.F."/>
            <person name="Oliveira U."/>
            <person name="Santos F.R."/>
            <person name="Vidigal T.H.D.A."/>
            <person name="Brescovit A.D."/>
            <person name="Santos A.J."/>
        </authorList>
    </citation>
    <scope>NUCLEOTIDE SEQUENCE</scope>
    <source>
        <tissue evidence="1">Shoot tissue taken approximately 20 cm above the soil surface</tissue>
    </source>
</reference>
<accession>A0A0A8ZRS1</accession>
<evidence type="ECO:0000313" key="1">
    <source>
        <dbReference type="EMBL" id="JAD41491.1"/>
    </source>
</evidence>
<sequence>MKIYHIIFRRKQEESQSTFELNH</sequence>
<organism evidence="1">
    <name type="scientific">Arundo donax</name>
    <name type="common">Giant reed</name>
    <name type="synonym">Donax arundinaceus</name>
    <dbReference type="NCBI Taxonomy" id="35708"/>
    <lineage>
        <taxon>Eukaryota</taxon>
        <taxon>Viridiplantae</taxon>
        <taxon>Streptophyta</taxon>
        <taxon>Embryophyta</taxon>
        <taxon>Tracheophyta</taxon>
        <taxon>Spermatophyta</taxon>
        <taxon>Magnoliopsida</taxon>
        <taxon>Liliopsida</taxon>
        <taxon>Poales</taxon>
        <taxon>Poaceae</taxon>
        <taxon>PACMAD clade</taxon>
        <taxon>Arundinoideae</taxon>
        <taxon>Arundineae</taxon>
        <taxon>Arundo</taxon>
    </lineage>
</organism>
<dbReference type="EMBL" id="GBRH01256404">
    <property type="protein sequence ID" value="JAD41491.1"/>
    <property type="molecule type" value="Transcribed_RNA"/>
</dbReference>
<name>A0A0A8ZRS1_ARUDO</name>
<reference evidence="1" key="2">
    <citation type="journal article" date="2015" name="Data Brief">
        <title>Shoot transcriptome of the giant reed, Arundo donax.</title>
        <authorList>
            <person name="Barrero R.A."/>
            <person name="Guerrero F.D."/>
            <person name="Moolhuijzen P."/>
            <person name="Goolsby J.A."/>
            <person name="Tidwell J."/>
            <person name="Bellgard S.E."/>
            <person name="Bellgard M.I."/>
        </authorList>
    </citation>
    <scope>NUCLEOTIDE SEQUENCE</scope>
    <source>
        <tissue evidence="1">Shoot tissue taken approximately 20 cm above the soil surface</tissue>
    </source>
</reference>
<protein>
    <submittedName>
        <fullName evidence="1">Uncharacterized protein</fullName>
    </submittedName>
</protein>